<organism evidence="4 5">
    <name type="scientific">Porites lobata</name>
    <dbReference type="NCBI Taxonomy" id="104759"/>
    <lineage>
        <taxon>Eukaryota</taxon>
        <taxon>Metazoa</taxon>
        <taxon>Cnidaria</taxon>
        <taxon>Anthozoa</taxon>
        <taxon>Hexacorallia</taxon>
        <taxon>Scleractinia</taxon>
        <taxon>Fungiina</taxon>
        <taxon>Poritidae</taxon>
        <taxon>Porites</taxon>
    </lineage>
</organism>
<keyword evidence="5" id="KW-1185">Reference proteome</keyword>
<dbReference type="InterPro" id="IPR012983">
    <property type="entry name" value="PHR"/>
</dbReference>
<dbReference type="Gene3D" id="3.30.710.10">
    <property type="entry name" value="Potassium Channel Kv1.1, Chain A"/>
    <property type="match status" value="2"/>
</dbReference>
<dbReference type="EMBL" id="CALNXK010000071">
    <property type="protein sequence ID" value="CAH3143469.1"/>
    <property type="molecule type" value="Genomic_DNA"/>
</dbReference>
<dbReference type="PANTHER" id="PTHR45774">
    <property type="entry name" value="BTB/POZ DOMAIN-CONTAINING"/>
    <property type="match status" value="1"/>
</dbReference>
<dbReference type="Gene3D" id="2.60.120.820">
    <property type="entry name" value="PHR domain"/>
    <property type="match status" value="1"/>
</dbReference>
<reference evidence="4 5" key="1">
    <citation type="submission" date="2022-05" db="EMBL/GenBank/DDBJ databases">
        <authorList>
            <consortium name="Genoscope - CEA"/>
            <person name="William W."/>
        </authorList>
    </citation>
    <scope>NUCLEOTIDE SEQUENCE [LARGE SCALE GENOMIC DNA]</scope>
</reference>
<dbReference type="Pfam" id="PF07707">
    <property type="entry name" value="BACK"/>
    <property type="match status" value="2"/>
</dbReference>
<comment type="subcellular location">
    <subcellularLocation>
        <location evidence="1">Cytoplasm</location>
    </subcellularLocation>
</comment>
<feature type="domain" description="BTB" evidence="3">
    <location>
        <begin position="27"/>
        <end position="102"/>
    </location>
</feature>
<dbReference type="InterPro" id="IPR011333">
    <property type="entry name" value="SKP1/BTB/POZ_sf"/>
</dbReference>
<evidence type="ECO:0000313" key="5">
    <source>
        <dbReference type="Proteomes" id="UP001159405"/>
    </source>
</evidence>
<feature type="domain" description="BTB" evidence="3">
    <location>
        <begin position="299"/>
        <end position="366"/>
    </location>
</feature>
<dbReference type="InterPro" id="IPR000210">
    <property type="entry name" value="BTB/POZ_dom"/>
</dbReference>
<dbReference type="Pfam" id="PF00651">
    <property type="entry name" value="BTB"/>
    <property type="match status" value="2"/>
</dbReference>
<dbReference type="Pfam" id="PF08005">
    <property type="entry name" value="PHR"/>
    <property type="match status" value="1"/>
</dbReference>
<dbReference type="PROSITE" id="PS50097">
    <property type="entry name" value="BTB"/>
    <property type="match status" value="2"/>
</dbReference>
<dbReference type="SMART" id="SM00875">
    <property type="entry name" value="BACK"/>
    <property type="match status" value="2"/>
</dbReference>
<dbReference type="InterPro" id="IPR038648">
    <property type="entry name" value="PHR_sf"/>
</dbReference>
<keyword evidence="2" id="KW-0963">Cytoplasm</keyword>
<evidence type="ECO:0000313" key="4">
    <source>
        <dbReference type="EMBL" id="CAH3143469.1"/>
    </source>
</evidence>
<dbReference type="Gene3D" id="1.25.40.420">
    <property type="match status" value="2"/>
</dbReference>
<accession>A0ABN8PIR6</accession>
<evidence type="ECO:0000259" key="3">
    <source>
        <dbReference type="PROSITE" id="PS50097"/>
    </source>
</evidence>
<dbReference type="SUPFAM" id="SSF54695">
    <property type="entry name" value="POZ domain"/>
    <property type="match status" value="2"/>
</dbReference>
<dbReference type="Proteomes" id="UP001159405">
    <property type="component" value="Unassembled WGS sequence"/>
</dbReference>
<evidence type="ECO:0000256" key="1">
    <source>
        <dbReference type="ARBA" id="ARBA00004496"/>
    </source>
</evidence>
<sequence length="722" mass="82304">MANDHWQTECSTVSERTKFIFNNELLSDVKFIVPAPNISESASRKMIPAHKFVLAIGSPVFCAMFYGKMAESKDSITLPDCEYDSLLEFFRYLYIDEVNLTGSNVMHVLYLAKKYMVPSLVDKCSEYLRDNLEAANVFSILPHAKKFEDKDLEDRCWAVIEKQTEEAVSSEEFVTLEKPLVESLVKREVLNAKEVELFKAVDRWATKEMDRQGITSDSEAKRRIIGEEILKAIRFPLMSEKELLSVVADSNILTMKEVVELMKHFNDKYLCEMANDHWQTECSTISERTKFIFNNELLSDVKFIVPASNINESESRKMIPAHKFVLAIGSPVFCAMFYGKMAESTDSIRLPDCEYDSLLEVFRYFRCLNARDEVNLTGSNVMHVLYLAKKYMVPLLVDKCSEYLRDNLEAANVFSILPHAKKFEDKDLEDRCWTVIDKQTEEALSSAEFGTLEKSLVESLVKREVLNIKEVELFKALDRWATKEMDRQGITSDGEAKRILIGEETLKAIRFPLMSQKEFLSVVPDSNILTMKEVVELMKQFNGILTSPLPFSAFPRTKPFINVTCHRFDALRTPGKCWNYRRGKSDRICFTVSKDIQLIGVEHFGSKGSSYTVSVDLIDTVSGLCVVKKSGSYISELKHQDTKTFYGFDVLFNSPVDLKQNNCYELVSLIKGDLSFYGEKGKTNIKCHGVSVAFSNSEKPYDNNGTKADTGQFPALLFQLFG</sequence>
<protein>
    <recommendedName>
        <fullName evidence="3">BTB domain-containing protein</fullName>
    </recommendedName>
</protein>
<proteinExistence type="predicted"/>
<evidence type="ECO:0000256" key="2">
    <source>
        <dbReference type="ARBA" id="ARBA00022490"/>
    </source>
</evidence>
<gene>
    <name evidence="4" type="ORF">PLOB_00043430</name>
</gene>
<dbReference type="PANTHER" id="PTHR45774:SF3">
    <property type="entry name" value="BTB (POZ) DOMAIN-CONTAINING 2B-RELATED"/>
    <property type="match status" value="1"/>
</dbReference>
<dbReference type="SMART" id="SM00225">
    <property type="entry name" value="BTB"/>
    <property type="match status" value="2"/>
</dbReference>
<comment type="caution">
    <text evidence="4">The sequence shown here is derived from an EMBL/GenBank/DDBJ whole genome shotgun (WGS) entry which is preliminary data.</text>
</comment>
<name>A0ABN8PIR6_9CNID</name>
<dbReference type="InterPro" id="IPR011705">
    <property type="entry name" value="BACK"/>
</dbReference>